<dbReference type="VEuPathDB" id="FungiDB:BD410DRAFT_815221"/>
<dbReference type="PROSITE" id="PS51767">
    <property type="entry name" value="PEPTIDASE_A1"/>
    <property type="match status" value="1"/>
</dbReference>
<keyword evidence="4" id="KW-0378">Hydrolase</keyword>
<dbReference type="STRING" id="50990.A0A4Y7Q2E8"/>
<feature type="chain" id="PRO_5021422267" evidence="5">
    <location>
        <begin position="20"/>
        <end position="402"/>
    </location>
</feature>
<protein>
    <submittedName>
        <fullName evidence="7">Aspartic protease</fullName>
    </submittedName>
</protein>
<evidence type="ECO:0000256" key="3">
    <source>
        <dbReference type="PIRSR" id="PIRSR601461-1"/>
    </source>
</evidence>
<dbReference type="GO" id="GO:0006508">
    <property type="term" value="P:proteolysis"/>
    <property type="evidence" value="ECO:0007669"/>
    <property type="project" value="UniProtKB-KW"/>
</dbReference>
<dbReference type="SUPFAM" id="SSF50630">
    <property type="entry name" value="Acid proteases"/>
    <property type="match status" value="1"/>
</dbReference>
<dbReference type="PANTHER" id="PTHR47966">
    <property type="entry name" value="BETA-SITE APP-CLEAVING ENZYME, ISOFORM A-RELATED"/>
    <property type="match status" value="1"/>
</dbReference>
<dbReference type="InterPro" id="IPR001461">
    <property type="entry name" value="Aspartic_peptidase_A1"/>
</dbReference>
<evidence type="ECO:0000313" key="8">
    <source>
        <dbReference type="Proteomes" id="UP000294933"/>
    </source>
</evidence>
<dbReference type="PRINTS" id="PR00792">
    <property type="entry name" value="PEPSIN"/>
</dbReference>
<dbReference type="InterPro" id="IPR034164">
    <property type="entry name" value="Pepsin-like_dom"/>
</dbReference>
<keyword evidence="8" id="KW-1185">Reference proteome</keyword>
<evidence type="ECO:0000259" key="6">
    <source>
        <dbReference type="PROSITE" id="PS51767"/>
    </source>
</evidence>
<keyword evidence="2 4" id="KW-0064">Aspartyl protease</keyword>
<dbReference type="Gene3D" id="2.40.70.10">
    <property type="entry name" value="Acid Proteases"/>
    <property type="match status" value="2"/>
</dbReference>
<dbReference type="InterPro" id="IPR001969">
    <property type="entry name" value="Aspartic_peptidase_AS"/>
</dbReference>
<dbReference type="Pfam" id="PF00026">
    <property type="entry name" value="Asp"/>
    <property type="match status" value="1"/>
</dbReference>
<organism evidence="7 8">
    <name type="scientific">Rickenella mellea</name>
    <dbReference type="NCBI Taxonomy" id="50990"/>
    <lineage>
        <taxon>Eukaryota</taxon>
        <taxon>Fungi</taxon>
        <taxon>Dikarya</taxon>
        <taxon>Basidiomycota</taxon>
        <taxon>Agaricomycotina</taxon>
        <taxon>Agaricomycetes</taxon>
        <taxon>Hymenochaetales</taxon>
        <taxon>Rickenellaceae</taxon>
        <taxon>Rickenella</taxon>
    </lineage>
</organism>
<comment type="similarity">
    <text evidence="1 4">Belongs to the peptidase A1 family.</text>
</comment>
<feature type="active site" evidence="3">
    <location>
        <position position="274"/>
    </location>
</feature>
<gene>
    <name evidence="7" type="ORF">BD410DRAFT_815221</name>
</gene>
<dbReference type="PROSITE" id="PS00141">
    <property type="entry name" value="ASP_PROTEASE"/>
    <property type="match status" value="2"/>
</dbReference>
<evidence type="ECO:0000256" key="5">
    <source>
        <dbReference type="SAM" id="SignalP"/>
    </source>
</evidence>
<dbReference type="InterPro" id="IPR021109">
    <property type="entry name" value="Peptidase_aspartic_dom_sf"/>
</dbReference>
<accession>A0A4Y7Q2E8</accession>
<dbReference type="PANTHER" id="PTHR47966:SF51">
    <property type="entry name" value="BETA-SITE APP-CLEAVING ENZYME, ISOFORM A-RELATED"/>
    <property type="match status" value="1"/>
</dbReference>
<proteinExistence type="inferred from homology"/>
<name>A0A4Y7Q2E8_9AGAM</name>
<evidence type="ECO:0000256" key="1">
    <source>
        <dbReference type="ARBA" id="ARBA00007447"/>
    </source>
</evidence>
<dbReference type="CDD" id="cd05471">
    <property type="entry name" value="pepsin_like"/>
    <property type="match status" value="1"/>
</dbReference>
<reference evidence="7 8" key="1">
    <citation type="submission" date="2018-06" db="EMBL/GenBank/DDBJ databases">
        <title>A transcriptomic atlas of mushroom development highlights an independent origin of complex multicellularity.</title>
        <authorList>
            <consortium name="DOE Joint Genome Institute"/>
            <person name="Krizsan K."/>
            <person name="Almasi E."/>
            <person name="Merenyi Z."/>
            <person name="Sahu N."/>
            <person name="Viragh M."/>
            <person name="Koszo T."/>
            <person name="Mondo S."/>
            <person name="Kiss B."/>
            <person name="Balint B."/>
            <person name="Kues U."/>
            <person name="Barry K."/>
            <person name="Hegedus J.C."/>
            <person name="Henrissat B."/>
            <person name="Johnson J."/>
            <person name="Lipzen A."/>
            <person name="Ohm R."/>
            <person name="Nagy I."/>
            <person name="Pangilinan J."/>
            <person name="Yan J."/>
            <person name="Xiong Y."/>
            <person name="Grigoriev I.V."/>
            <person name="Hibbett D.S."/>
            <person name="Nagy L.G."/>
        </authorList>
    </citation>
    <scope>NUCLEOTIDE SEQUENCE [LARGE SCALE GENOMIC DNA]</scope>
    <source>
        <strain evidence="7 8">SZMC22713</strain>
    </source>
</reference>
<dbReference type="GO" id="GO:0004190">
    <property type="term" value="F:aspartic-type endopeptidase activity"/>
    <property type="evidence" value="ECO:0007669"/>
    <property type="project" value="UniProtKB-KW"/>
</dbReference>
<evidence type="ECO:0000256" key="2">
    <source>
        <dbReference type="ARBA" id="ARBA00022750"/>
    </source>
</evidence>
<feature type="signal peptide" evidence="5">
    <location>
        <begin position="1"/>
        <end position="19"/>
    </location>
</feature>
<dbReference type="EMBL" id="ML170178">
    <property type="protein sequence ID" value="TDL21814.1"/>
    <property type="molecule type" value="Genomic_DNA"/>
</dbReference>
<evidence type="ECO:0000256" key="4">
    <source>
        <dbReference type="RuleBase" id="RU000454"/>
    </source>
</evidence>
<dbReference type="Proteomes" id="UP000294933">
    <property type="component" value="Unassembled WGS sequence"/>
</dbReference>
<evidence type="ECO:0000313" key="7">
    <source>
        <dbReference type="EMBL" id="TDL21814.1"/>
    </source>
</evidence>
<dbReference type="AlphaFoldDB" id="A0A4Y7Q2E8"/>
<feature type="domain" description="Peptidase A1" evidence="6">
    <location>
        <begin position="76"/>
        <end position="392"/>
    </location>
</feature>
<feature type="active site" evidence="3">
    <location>
        <position position="94"/>
    </location>
</feature>
<dbReference type="InterPro" id="IPR033121">
    <property type="entry name" value="PEPTIDASE_A1"/>
</dbReference>
<keyword evidence="5" id="KW-0732">Signal</keyword>
<sequence>MFPASTLVSTLMLAIAVAAGPVNVIRDSGITLPFAAKLKLNGSSIADVDRSRAAALKGRFSKRASSFPVTNTAVVYSASVGVGSPATQYNLLIDTGSSNTWIGAGTAYKKTSTSTDTGKKVSVSYGSGSFSGEEFTDTVTLSSSLVITKQSIGVASTSTGFDGFDGILGIGPVDLTQGTLSGSSATVPTVTDNLFSQGKISVKAVGVSFAPTTVQSTTNGELTFGGPDTSKFTGTLSYVGLTSTSPASAYWGIDQTITYSTSTSILSKTAGIVDTGTTLVLLATDAFNKYKTASKATADSATGLLKITSANYANLKSLFFTIGSTKYELTANAQTWPRSLNTFIGGTSGSIYLIVADLGSNSGSGLDFINGFTFLERFYTVYDTTNSRFGIATTSSTTATSN</sequence>
<dbReference type="OrthoDB" id="660550at2759"/>
<keyword evidence="4 7" id="KW-0645">Protease</keyword>